<dbReference type="SUPFAM" id="SSF49367">
    <property type="entry name" value="Superoxide reductase-like"/>
    <property type="match status" value="1"/>
</dbReference>
<evidence type="ECO:0000256" key="7">
    <source>
        <dbReference type="ARBA" id="ARBA00023004"/>
    </source>
</evidence>
<evidence type="ECO:0000256" key="3">
    <source>
        <dbReference type="ARBA" id="ARBA00014839"/>
    </source>
</evidence>
<evidence type="ECO:0000313" key="13">
    <source>
        <dbReference type="EMBL" id="TCS82814.1"/>
    </source>
</evidence>
<reference evidence="13 14" key="1">
    <citation type="submission" date="2019-03" db="EMBL/GenBank/DDBJ databases">
        <title>Genomic Encyclopedia of Type Strains, Phase IV (KMG-IV): sequencing the most valuable type-strain genomes for metagenomic binning, comparative biology and taxonomic classification.</title>
        <authorList>
            <person name="Goeker M."/>
        </authorList>
    </citation>
    <scope>NUCLEOTIDE SEQUENCE [LARGE SCALE GENOMIC DNA]</scope>
    <source>
        <strain evidence="13 14">DSM 29489</strain>
    </source>
</reference>
<evidence type="ECO:0000256" key="8">
    <source>
        <dbReference type="ARBA" id="ARBA00024690"/>
    </source>
</evidence>
<dbReference type="EC" id="1.15.1.2" evidence="2"/>
<gene>
    <name evidence="13" type="ORF">EDD59_101223</name>
</gene>
<dbReference type="Pfam" id="PF01880">
    <property type="entry name" value="Desulfoferrodox"/>
    <property type="match status" value="1"/>
</dbReference>
<proteinExistence type="inferred from homology"/>
<keyword evidence="5" id="KW-0479">Metal-binding</keyword>
<comment type="catalytic activity">
    <reaction evidence="10">
        <text>reduced [rubredoxin] + superoxide + 2 H(+) = oxidized [rubredoxin] + H2O2</text>
        <dbReference type="Rhea" id="RHEA:21324"/>
        <dbReference type="Rhea" id="RHEA-COMP:10302"/>
        <dbReference type="Rhea" id="RHEA-COMP:10303"/>
        <dbReference type="ChEBI" id="CHEBI:15378"/>
        <dbReference type="ChEBI" id="CHEBI:16240"/>
        <dbReference type="ChEBI" id="CHEBI:18421"/>
        <dbReference type="ChEBI" id="CHEBI:29033"/>
        <dbReference type="ChEBI" id="CHEBI:29034"/>
        <dbReference type="EC" id="1.15.1.2"/>
    </reaction>
</comment>
<accession>A0A4R3KHD9</accession>
<evidence type="ECO:0000256" key="2">
    <source>
        <dbReference type="ARBA" id="ARBA00012679"/>
    </source>
</evidence>
<feature type="domain" description="Desulfoferrodoxin ferrous iron-binding" evidence="11">
    <location>
        <begin position="40"/>
        <end position="124"/>
    </location>
</feature>
<feature type="domain" description="Desulfoferrodoxin N-terminal" evidence="12">
    <location>
        <begin position="3"/>
        <end position="34"/>
    </location>
</feature>
<keyword evidence="6" id="KW-0249">Electron transport</keyword>
<evidence type="ECO:0000259" key="11">
    <source>
        <dbReference type="Pfam" id="PF01880"/>
    </source>
</evidence>
<dbReference type="Pfam" id="PF06397">
    <property type="entry name" value="Desulfoferrod_N"/>
    <property type="match status" value="1"/>
</dbReference>
<dbReference type="InterPro" id="IPR051233">
    <property type="entry name" value="Desulfoferrodoxin_SOR"/>
</dbReference>
<keyword evidence="4" id="KW-0813">Transport</keyword>
<dbReference type="InterPro" id="IPR002742">
    <property type="entry name" value="Desulfoferrodoxin_Fe-bd_dom"/>
</dbReference>
<sequence length="125" mass="13577">MELKFYACELCGKIIAMVKDSGTPTVCCGQTMKELVPGSVDAAAEKHVPVVTVEGNKITVEVGSVPHPMAEEHFIEWIAITTKEGAQGKALNPGDEPKAEFLLADGDEFVSAYEHCNLHGLWQYK</sequence>
<keyword evidence="14" id="KW-1185">Reference proteome</keyword>
<dbReference type="PANTHER" id="PTHR36541">
    <property type="entry name" value="SUPEROXIDE REDUCTASE-RELATED"/>
    <property type="match status" value="1"/>
</dbReference>
<dbReference type="PANTHER" id="PTHR36541:SF1">
    <property type="entry name" value="SUPEROXIDE REDUCTASE-RELATED"/>
    <property type="match status" value="1"/>
</dbReference>
<dbReference type="SUPFAM" id="SSF57802">
    <property type="entry name" value="Rubredoxin-like"/>
    <property type="match status" value="1"/>
</dbReference>
<comment type="caution">
    <text evidence="13">The sequence shown here is derived from an EMBL/GenBank/DDBJ whole genome shotgun (WGS) entry which is preliminary data.</text>
</comment>
<dbReference type="InterPro" id="IPR004462">
    <property type="entry name" value="Desulfoferrodoxin_N"/>
</dbReference>
<evidence type="ECO:0000256" key="5">
    <source>
        <dbReference type="ARBA" id="ARBA00022723"/>
    </source>
</evidence>
<dbReference type="AlphaFoldDB" id="A0A4R3KHD9"/>
<evidence type="ECO:0000256" key="4">
    <source>
        <dbReference type="ARBA" id="ARBA00022448"/>
    </source>
</evidence>
<evidence type="ECO:0000313" key="14">
    <source>
        <dbReference type="Proteomes" id="UP000295726"/>
    </source>
</evidence>
<evidence type="ECO:0000256" key="10">
    <source>
        <dbReference type="ARBA" id="ARBA00047448"/>
    </source>
</evidence>
<evidence type="ECO:0000259" key="12">
    <source>
        <dbReference type="Pfam" id="PF06397"/>
    </source>
</evidence>
<evidence type="ECO:0000256" key="1">
    <source>
        <dbReference type="ARBA" id="ARBA00005941"/>
    </source>
</evidence>
<dbReference type="EMBL" id="SLZZ01000001">
    <property type="protein sequence ID" value="TCS82814.1"/>
    <property type="molecule type" value="Genomic_DNA"/>
</dbReference>
<protein>
    <recommendedName>
        <fullName evidence="3">Desulfoferrodoxin</fullName>
        <ecNumber evidence="2">1.15.1.2</ecNumber>
    </recommendedName>
    <alternativeName>
        <fullName evidence="9">Superoxide reductase</fullName>
    </alternativeName>
</protein>
<comment type="function">
    <text evidence="8">Catalyzes the one-electron reduction of superoxide anion radical to hydrogen peroxide at a nonheme ferrous iron center. Plays a fundamental role in case of oxidative stress via its superoxide detoxification activity.</text>
</comment>
<keyword evidence="7" id="KW-0408">Iron</keyword>
<dbReference type="Gene3D" id="2.20.28.100">
    <property type="entry name" value="Desulphoferrodoxin, N-terminal domain"/>
    <property type="match status" value="1"/>
</dbReference>
<dbReference type="InterPro" id="IPR038094">
    <property type="entry name" value="Desulfoferrodoxin_N_sf"/>
</dbReference>
<evidence type="ECO:0000256" key="6">
    <source>
        <dbReference type="ARBA" id="ARBA00022982"/>
    </source>
</evidence>
<dbReference type="GO" id="GO:0005506">
    <property type="term" value="F:iron ion binding"/>
    <property type="evidence" value="ECO:0007669"/>
    <property type="project" value="InterPro"/>
</dbReference>
<comment type="similarity">
    <text evidence="1">Belongs to the desulfoferrodoxin family.</text>
</comment>
<dbReference type="RefSeq" id="WP_132378023.1">
    <property type="nucleotide sequence ID" value="NZ_DAIPCY010000001.1"/>
</dbReference>
<name>A0A4R3KHD9_9FIRM</name>
<dbReference type="Proteomes" id="UP000295726">
    <property type="component" value="Unassembled WGS sequence"/>
</dbReference>
<dbReference type="GO" id="GO:0050605">
    <property type="term" value="F:superoxide reductase activity"/>
    <property type="evidence" value="ECO:0007669"/>
    <property type="project" value="UniProtKB-EC"/>
</dbReference>
<dbReference type="OrthoDB" id="9814936at2"/>
<dbReference type="NCBIfam" id="TIGR00332">
    <property type="entry name" value="neela_ferrous"/>
    <property type="match status" value="1"/>
</dbReference>
<dbReference type="InterPro" id="IPR036073">
    <property type="entry name" value="Desulfoferrodoxin_Fe-bd_dom_sf"/>
</dbReference>
<organism evidence="13 14">
    <name type="scientific">Muricomes intestini</name>
    <dbReference type="NCBI Taxonomy" id="1796634"/>
    <lineage>
        <taxon>Bacteria</taxon>
        <taxon>Bacillati</taxon>
        <taxon>Bacillota</taxon>
        <taxon>Clostridia</taxon>
        <taxon>Lachnospirales</taxon>
        <taxon>Lachnospiraceae</taxon>
        <taxon>Muricomes</taxon>
    </lineage>
</organism>
<dbReference type="Gene3D" id="2.60.40.730">
    <property type="entry name" value="SOR catalytic domain"/>
    <property type="match status" value="1"/>
</dbReference>
<evidence type="ECO:0000256" key="9">
    <source>
        <dbReference type="ARBA" id="ARBA00031398"/>
    </source>
</evidence>